<feature type="domain" description="NlpC/P60" evidence="5">
    <location>
        <begin position="117"/>
        <end position="245"/>
    </location>
</feature>
<dbReference type="PANTHER" id="PTHR47053">
    <property type="entry name" value="MUREIN DD-ENDOPEPTIDASE MEPH-RELATED"/>
    <property type="match status" value="1"/>
</dbReference>
<organism evidence="6 7">
    <name type="scientific">Compostibacter hankyongensis</name>
    <dbReference type="NCBI Taxonomy" id="1007089"/>
    <lineage>
        <taxon>Bacteria</taxon>
        <taxon>Pseudomonadati</taxon>
        <taxon>Bacteroidota</taxon>
        <taxon>Chitinophagia</taxon>
        <taxon>Chitinophagales</taxon>
        <taxon>Chitinophagaceae</taxon>
        <taxon>Compostibacter</taxon>
    </lineage>
</organism>
<dbReference type="Gene3D" id="2.30.30.40">
    <property type="entry name" value="SH3 Domains"/>
    <property type="match status" value="1"/>
</dbReference>
<comment type="caution">
    <text evidence="6">The sequence shown here is derived from an EMBL/GenBank/DDBJ whole genome shotgun (WGS) entry which is preliminary data.</text>
</comment>
<evidence type="ECO:0000256" key="4">
    <source>
        <dbReference type="ARBA" id="ARBA00022807"/>
    </source>
</evidence>
<accession>A0ABP8FQV8</accession>
<keyword evidence="2" id="KW-0645">Protease</keyword>
<dbReference type="InterPro" id="IPR051202">
    <property type="entry name" value="Peptidase_C40"/>
</dbReference>
<evidence type="ECO:0000256" key="2">
    <source>
        <dbReference type="ARBA" id="ARBA00022670"/>
    </source>
</evidence>
<reference evidence="7" key="1">
    <citation type="journal article" date="2019" name="Int. J. Syst. Evol. Microbiol.">
        <title>The Global Catalogue of Microorganisms (GCM) 10K type strain sequencing project: providing services to taxonomists for standard genome sequencing and annotation.</title>
        <authorList>
            <consortium name="The Broad Institute Genomics Platform"/>
            <consortium name="The Broad Institute Genome Sequencing Center for Infectious Disease"/>
            <person name="Wu L."/>
            <person name="Ma J."/>
        </authorList>
    </citation>
    <scope>NUCLEOTIDE SEQUENCE [LARGE SCALE GENOMIC DNA]</scope>
    <source>
        <strain evidence="7">JCM 17664</strain>
    </source>
</reference>
<dbReference type="Proteomes" id="UP001501207">
    <property type="component" value="Unassembled WGS sequence"/>
</dbReference>
<evidence type="ECO:0000259" key="5">
    <source>
        <dbReference type="PROSITE" id="PS51935"/>
    </source>
</evidence>
<keyword evidence="4" id="KW-0788">Thiol protease</keyword>
<dbReference type="Pfam" id="PF00877">
    <property type="entry name" value="NLPC_P60"/>
    <property type="match status" value="1"/>
</dbReference>
<sequence>MPLRGGPAHKQEQVSQLLFGETAALLEDSGGWLRVRNGYDGYEGWCSAGQVQVLEHAPVSSGPTSYTGDFINMMKINDIPMWLPLGCPLTGFQAGMARWGDLLLEYQGSSIAPAVGAATAGLLRQYAFCFLNTAYLWGGKSVFGVDCSGFTQTVFRLLGHYLPRDAWQQAETGVVVGSPEEARCGDLAFFDDPGGRVTHVGILLEQGEIIHASEKVRVDVFDASGICNRETGRRSHRLCSIRRTGIFSVSPRLGD</sequence>
<dbReference type="Gene3D" id="3.90.1720.10">
    <property type="entry name" value="endopeptidase domain like (from Nostoc punctiforme)"/>
    <property type="match status" value="1"/>
</dbReference>
<protein>
    <submittedName>
        <fullName evidence="6">C40 family peptidase</fullName>
    </submittedName>
</protein>
<dbReference type="EMBL" id="BAABFN010000002">
    <property type="protein sequence ID" value="GAA4308859.1"/>
    <property type="molecule type" value="Genomic_DNA"/>
</dbReference>
<dbReference type="Pfam" id="PF18348">
    <property type="entry name" value="SH3_16"/>
    <property type="match status" value="1"/>
</dbReference>
<name>A0ABP8FQV8_9BACT</name>
<gene>
    <name evidence="6" type="ORF">GCM10023143_16550</name>
</gene>
<dbReference type="InterPro" id="IPR000064">
    <property type="entry name" value="NLP_P60_dom"/>
</dbReference>
<evidence type="ECO:0000313" key="6">
    <source>
        <dbReference type="EMBL" id="GAA4308859.1"/>
    </source>
</evidence>
<evidence type="ECO:0000313" key="7">
    <source>
        <dbReference type="Proteomes" id="UP001501207"/>
    </source>
</evidence>
<evidence type="ECO:0000256" key="1">
    <source>
        <dbReference type="ARBA" id="ARBA00007074"/>
    </source>
</evidence>
<keyword evidence="3" id="KW-0378">Hydrolase</keyword>
<dbReference type="PROSITE" id="PS51935">
    <property type="entry name" value="NLPC_P60"/>
    <property type="match status" value="1"/>
</dbReference>
<evidence type="ECO:0000256" key="3">
    <source>
        <dbReference type="ARBA" id="ARBA00022801"/>
    </source>
</evidence>
<dbReference type="InterPro" id="IPR041382">
    <property type="entry name" value="SH3_16"/>
</dbReference>
<dbReference type="InterPro" id="IPR038765">
    <property type="entry name" value="Papain-like_cys_pep_sf"/>
</dbReference>
<proteinExistence type="inferred from homology"/>
<keyword evidence="7" id="KW-1185">Reference proteome</keyword>
<dbReference type="SUPFAM" id="SSF54001">
    <property type="entry name" value="Cysteine proteinases"/>
    <property type="match status" value="1"/>
</dbReference>
<comment type="similarity">
    <text evidence="1">Belongs to the peptidase C40 family.</text>
</comment>
<dbReference type="PANTHER" id="PTHR47053:SF1">
    <property type="entry name" value="MUREIN DD-ENDOPEPTIDASE MEPH-RELATED"/>
    <property type="match status" value="1"/>
</dbReference>